<dbReference type="STRING" id="4565.W5CV88"/>
<dbReference type="Gramene" id="TraesROB_scaffold_138114_01G000100.1">
    <property type="protein sequence ID" value="TraesROB_scaffold_138114_01G000100.1"/>
    <property type="gene ID" value="TraesROB_scaffold_138114_01G000100"/>
</dbReference>
<sequence length="378" mass="42641">MASFPLLFLPPPVVGHESGLFNPRVVVGGEALSTAAAAYTTTSNDCRVRVSVRLELPPAESYLHMQTDDTLLKDPLVLAACGDLLLVHMVVHDAADDLSCKQNLFVYKAHPTRPSLSRLPNPDTFTGWAQSCGIVPCDDGGFVVASFRTIKTDLDLQTGLAMERVEFLHYSPATGHWDLKSPTMPYDGEALKPCLWETDQVFSYPDGTIYWVDYHRGLLSCNVLSAGENLELRFIQLPGIEIWTELDDLSYGRVYPEAYRTVGVCKGIVKFVDIDNGFFGSMKKSGFTVTVWTLKMPELEWHQTSMFQVDDLWALANFRESSLPRWVPQFPIVNTHDNHGLYFILQECDSFGEDWIITVDMHNKVLQSYERRIYSILE</sequence>
<dbReference type="HOGENOM" id="CLU_021341_0_0_1"/>
<dbReference type="Gramene" id="TraesJAG3B03G01688210.1">
    <property type="protein sequence ID" value="TraesJAG3B03G01688210.1.CDS1"/>
    <property type="gene ID" value="TraesJAG3B03G01688210"/>
</dbReference>
<reference evidence="3" key="3">
    <citation type="submission" date="2020-03" db="EMBL/GenBank/DDBJ databases">
        <title>The second near-complete assembly of the hexaploid bread wheat (Triticum aestivum) genome.</title>
        <authorList>
            <person name="Zimin A.V."/>
            <person name="Puiu D."/>
            <person name="Shumante A."/>
            <person name="Alonge M."/>
            <person name="Salzberg S.L."/>
        </authorList>
    </citation>
    <scope>NUCLEOTIDE SEQUENCE</scope>
    <source>
        <tissue evidence="3">Leaf</tissue>
    </source>
</reference>
<dbReference type="Pfam" id="PF07762">
    <property type="entry name" value="DUF1618"/>
    <property type="match status" value="1"/>
</dbReference>
<dbReference type="Proteomes" id="UP000815260">
    <property type="component" value="Chromosome 3B"/>
</dbReference>
<name>A0A9R1FMB4_WHEAT</name>
<dbReference type="Gramene" id="TraesNOR3B03G01701960.1">
    <property type="protein sequence ID" value="TraesNOR3B03G01701960.1.CDS1"/>
    <property type="gene ID" value="TraesNOR3B03G01701960"/>
</dbReference>
<proteinExistence type="predicted"/>
<dbReference type="Gramene" id="TraesARI3B03G01706800.1">
    <property type="protein sequence ID" value="TraesARI3B03G01706800.1.CDS1"/>
    <property type="gene ID" value="TraesARI3B03G01706800"/>
</dbReference>
<dbReference type="Gramene" id="TraesRN3B0100809700.1">
    <property type="protein sequence ID" value="TraesRN3B0100809700.1"/>
    <property type="gene ID" value="TraesRN3B0100809700"/>
</dbReference>
<evidence type="ECO:0000313" key="3">
    <source>
        <dbReference type="EMBL" id="KAF7030602.1"/>
    </source>
</evidence>
<dbReference type="Gramene" id="TraesCS3B03G0811600.1">
    <property type="protein sequence ID" value="TraesCS3B03G0811600.1.CDS1"/>
    <property type="gene ID" value="TraesCS3B03G0811600"/>
</dbReference>
<dbReference type="OMA" id="MWIVGEG"/>
<gene>
    <name evidence="3" type="ORF">CFC21_042115</name>
    <name evidence="2" type="ORF">TRAES_3BF045100010CFD_c1</name>
</gene>
<dbReference type="Gramene" id="TraesJUL3B03G01692380.1">
    <property type="protein sequence ID" value="TraesJUL3B03G01692380.1.CDS1"/>
    <property type="gene ID" value="TraesJUL3B03G01692380"/>
</dbReference>
<dbReference type="PANTHER" id="PTHR33074">
    <property type="entry name" value="EXPRESSED PROTEIN-RELATED"/>
    <property type="match status" value="1"/>
</dbReference>
<dbReference type="Gramene" id="TraesWEE_scaffold_132188_01G000100.1">
    <property type="protein sequence ID" value="TraesWEE_scaffold_132188_01G000100.1"/>
    <property type="gene ID" value="TraesWEE_scaffold_132188_01G000100"/>
</dbReference>
<dbReference type="eggNOG" id="ENOG502R5W0">
    <property type="taxonomic scope" value="Eukaryota"/>
</dbReference>
<reference evidence="3" key="2">
    <citation type="journal article" date="2017" name="Gigascience">
        <title>The first near-complete assembly of the hexaploid bread wheat genome, Triticum aestivum.</title>
        <authorList>
            <person name="Zimin A.V."/>
            <person name="Puiu D."/>
            <person name="Hall R."/>
            <person name="Kingan S."/>
            <person name="Clavijo B.J."/>
            <person name="Salzberg S.L."/>
        </authorList>
    </citation>
    <scope>NUCLEOTIDE SEQUENCE</scope>
    <source>
        <tissue evidence="3">Leaf</tissue>
    </source>
</reference>
<feature type="domain" description="DUF1618" evidence="1">
    <location>
        <begin position="211"/>
        <end position="342"/>
    </location>
</feature>
<evidence type="ECO:0000259" key="1">
    <source>
        <dbReference type="Pfam" id="PF07762"/>
    </source>
</evidence>
<dbReference type="Gramene" id="TraesMAC3B03G01678180.1">
    <property type="protein sequence ID" value="TraesMAC3B03G01678180.1.CDS1"/>
    <property type="gene ID" value="TraesMAC3B03G01678180"/>
</dbReference>
<accession>A0A9R1FMB4</accession>
<dbReference type="PaxDb" id="4565-Traes_3B_557FAA07B.1"/>
<dbReference type="EMBL" id="HG670306">
    <property type="protein sequence ID" value="CDM85483.1"/>
    <property type="molecule type" value="Genomic_DNA"/>
</dbReference>
<reference evidence="2" key="1">
    <citation type="journal article" date="2014" name="Science">
        <title>Structural and functional partitioning of bread wheat chromosome 3B.</title>
        <authorList>
            <person name="Choulet F."/>
            <person name="Alberti A."/>
            <person name="Theil S."/>
            <person name="Glover N."/>
            <person name="Barbe V."/>
            <person name="Daron J."/>
            <person name="Pingault L."/>
            <person name="Sourdille P."/>
            <person name="Couloux A."/>
            <person name="Paux E."/>
            <person name="Leroy P."/>
            <person name="Mangenot S."/>
            <person name="Guilhot N."/>
            <person name="Le Gouis J."/>
            <person name="Balfourier F."/>
            <person name="Alaux M."/>
            <person name="Jamilloux V."/>
            <person name="Poulain J."/>
            <person name="Durand C."/>
            <person name="Bellec A."/>
            <person name="Gaspin C."/>
            <person name="Safar J."/>
            <person name="Dolezel J."/>
            <person name="Rogers J."/>
            <person name="Vandepoele K."/>
            <person name="Aury J.M."/>
            <person name="Mayer K."/>
            <person name="Berges H."/>
            <person name="Quesneville H."/>
            <person name="Wincker P."/>
            <person name="Feuillet C."/>
        </authorList>
    </citation>
    <scope>NUCLEOTIDE SEQUENCE</scope>
</reference>
<dbReference type="Gramene" id="TraesCAD_scaffold_131489_01G000100.1">
    <property type="protein sequence ID" value="TraesCAD_scaffold_131489_01G000100.1"/>
    <property type="gene ID" value="TraesCAD_scaffold_131489_01G000100"/>
</dbReference>
<dbReference type="InterPro" id="IPR011676">
    <property type="entry name" value="DUF1618"/>
</dbReference>
<dbReference type="EMBL" id="CM022218">
    <property type="protein sequence ID" value="KAF7030602.1"/>
    <property type="molecule type" value="Genomic_DNA"/>
</dbReference>
<dbReference type="AlphaFoldDB" id="A0A9R1FMB4"/>
<evidence type="ECO:0000313" key="2">
    <source>
        <dbReference type="EMBL" id="CDM85483.1"/>
    </source>
</evidence>
<protein>
    <recommendedName>
        <fullName evidence="1">DUF1618 domain-containing protein</fullName>
    </recommendedName>
</protein>
<organism evidence="3">
    <name type="scientific">Triticum aestivum</name>
    <name type="common">Wheat</name>
    <dbReference type="NCBI Taxonomy" id="4565"/>
    <lineage>
        <taxon>Eukaryota</taxon>
        <taxon>Viridiplantae</taxon>
        <taxon>Streptophyta</taxon>
        <taxon>Embryophyta</taxon>
        <taxon>Tracheophyta</taxon>
        <taxon>Spermatophyta</taxon>
        <taxon>Magnoliopsida</taxon>
        <taxon>Liliopsida</taxon>
        <taxon>Poales</taxon>
        <taxon>Poaceae</taxon>
        <taxon>BOP clade</taxon>
        <taxon>Pooideae</taxon>
        <taxon>Triticodae</taxon>
        <taxon>Triticeae</taxon>
        <taxon>Triticinae</taxon>
        <taxon>Triticum</taxon>
    </lineage>
</organism>
<dbReference type="PANTHER" id="PTHR33074:SF99">
    <property type="entry name" value="DUF1618 DOMAIN-CONTAINING PROTEIN"/>
    <property type="match status" value="1"/>
</dbReference>